<comment type="caution">
    <text evidence="2">The sequence shown here is derived from an EMBL/GenBank/DDBJ whole genome shotgun (WGS) entry which is preliminary data.</text>
</comment>
<name>A0A1V2KZV7_CYBFA</name>
<feature type="region of interest" description="Disordered" evidence="1">
    <location>
        <begin position="144"/>
        <end position="177"/>
    </location>
</feature>
<keyword evidence="3" id="KW-1185">Reference proteome</keyword>
<feature type="region of interest" description="Disordered" evidence="1">
    <location>
        <begin position="93"/>
        <end position="119"/>
    </location>
</feature>
<feature type="compositionally biased region" description="Polar residues" evidence="1">
    <location>
        <begin position="10"/>
        <end position="21"/>
    </location>
</feature>
<sequence>MSCFPPHLATPTSRSISFNQENIDDNGDPTVSSQIYHKPPNDHASHQPLSSQSINTTQHHLPFSGGAPLIQSLRPQDVRQSVTEWIKSENQRDSTLRLVSGSGRHSPLMRHGTPVSPEPQSVLAIDESSLSVYDTFCIKQSTDNSIGERMKEDARDDDDDDDDEFVDSTEMRPDDDSLNLDGPLMALSGTSLMIGSLDDMTISGGDKDQSMSLIPNEEYVEVEPPRFKTVLAPNDTLLDLSKVEPSYKTFPLASIEQASISDDELKLLGIWDYELKQKGSPGLDLQGLVPHVDFYDYSENDDKNLSNSFWNLFKSDKRDHRYAKENPWYRIMKLIDNNEDSYAKKKHVHPLVDKDMLPIGYDFTSGLEVDPDAIDAEYRRLL</sequence>
<evidence type="ECO:0000256" key="1">
    <source>
        <dbReference type="SAM" id="MobiDB-lite"/>
    </source>
</evidence>
<proteinExistence type="predicted"/>
<reference evidence="3" key="1">
    <citation type="journal article" date="2017" name="Genome Announc.">
        <title>Genome sequences of Cyberlindnera fabianii 65, Pichia kudriavzevii 129, and Saccharomyces cerevisiae 131 isolated from fermented masau fruits in Zimbabwe.</title>
        <authorList>
            <person name="van Rijswijck I.M.H."/>
            <person name="Derks M.F.L."/>
            <person name="Abee T."/>
            <person name="de Ridder D."/>
            <person name="Smid E.J."/>
        </authorList>
    </citation>
    <scope>NUCLEOTIDE SEQUENCE [LARGE SCALE GENOMIC DNA]</scope>
    <source>
        <strain evidence="3">65</strain>
    </source>
</reference>
<feature type="region of interest" description="Disordered" evidence="1">
    <location>
        <begin position="1"/>
        <end position="69"/>
    </location>
</feature>
<evidence type="ECO:0000313" key="2">
    <source>
        <dbReference type="EMBL" id="ONH65189.1"/>
    </source>
</evidence>
<dbReference type="AlphaFoldDB" id="A0A1V2KZV7"/>
<evidence type="ECO:0000313" key="3">
    <source>
        <dbReference type="Proteomes" id="UP000189513"/>
    </source>
</evidence>
<gene>
    <name evidence="2" type="ORF">BON22_4984</name>
</gene>
<feature type="compositionally biased region" description="Acidic residues" evidence="1">
    <location>
        <begin position="155"/>
        <end position="167"/>
    </location>
</feature>
<dbReference type="Proteomes" id="UP000189513">
    <property type="component" value="Unassembled WGS sequence"/>
</dbReference>
<feature type="compositionally biased region" description="Polar residues" evidence="1">
    <location>
        <begin position="47"/>
        <end position="59"/>
    </location>
</feature>
<organism evidence="2 3">
    <name type="scientific">Cyberlindnera fabianii</name>
    <name type="common">Yeast</name>
    <name type="synonym">Hansenula fabianii</name>
    <dbReference type="NCBI Taxonomy" id="36022"/>
    <lineage>
        <taxon>Eukaryota</taxon>
        <taxon>Fungi</taxon>
        <taxon>Dikarya</taxon>
        <taxon>Ascomycota</taxon>
        <taxon>Saccharomycotina</taxon>
        <taxon>Saccharomycetes</taxon>
        <taxon>Phaffomycetales</taxon>
        <taxon>Phaffomycetaceae</taxon>
        <taxon>Cyberlindnera</taxon>
    </lineage>
</organism>
<dbReference type="EMBL" id="MPUK01000013">
    <property type="protein sequence ID" value="ONH65189.1"/>
    <property type="molecule type" value="Genomic_DNA"/>
</dbReference>
<dbReference type="VEuPathDB" id="FungiDB:BON22_4984"/>
<accession>A0A1V2KZV7</accession>
<protein>
    <submittedName>
        <fullName evidence="2">Uncharacterized protein</fullName>
    </submittedName>
</protein>